<dbReference type="Gene3D" id="3.10.180.10">
    <property type="entry name" value="2,3-Dihydroxybiphenyl 1,2-Dioxygenase, domain 1"/>
    <property type="match status" value="1"/>
</dbReference>
<protein>
    <recommendedName>
        <fullName evidence="1">VOC domain-containing protein</fullName>
    </recommendedName>
</protein>
<gene>
    <name evidence="2" type="ORF">BV97_02291</name>
</gene>
<dbReference type="EMBL" id="JFYZ01000010">
    <property type="protein sequence ID" value="EZP82267.1"/>
    <property type="molecule type" value="Genomic_DNA"/>
</dbReference>
<dbReference type="eggNOG" id="COG0346">
    <property type="taxonomic scope" value="Bacteria"/>
</dbReference>
<dbReference type="PROSITE" id="PS51819">
    <property type="entry name" value="VOC"/>
    <property type="match status" value="1"/>
</dbReference>
<evidence type="ECO:0000313" key="2">
    <source>
        <dbReference type="EMBL" id="EZP82267.1"/>
    </source>
</evidence>
<dbReference type="InterPro" id="IPR004360">
    <property type="entry name" value="Glyas_Fos-R_dOase_dom"/>
</dbReference>
<proteinExistence type="predicted"/>
<dbReference type="InterPro" id="IPR029068">
    <property type="entry name" value="Glyas_Bleomycin-R_OHBP_Dase"/>
</dbReference>
<dbReference type="SUPFAM" id="SSF54593">
    <property type="entry name" value="Glyoxalase/Bleomycin resistance protein/Dihydroxybiphenyl dioxygenase"/>
    <property type="match status" value="1"/>
</dbReference>
<dbReference type="STRING" id="158500.BES08_12700"/>
<evidence type="ECO:0000259" key="1">
    <source>
        <dbReference type="PROSITE" id="PS51819"/>
    </source>
</evidence>
<accession>A0A031K0X5</accession>
<sequence length="133" mass="14772">MKGDTMAIVPEARAITFISTTDRARAEAFYGDVLELPELSLDEYATIYDMGGGAILRLTSNREWESHEYTVLGWSIPDIETTMAQLRAKGVEFLVFDEENQDVGGLWTSVDGAMKAAWFRDPDGNLLSLTQTS</sequence>
<feature type="domain" description="VOC" evidence="1">
    <location>
        <begin position="11"/>
        <end position="132"/>
    </location>
</feature>
<dbReference type="CDD" id="cd06587">
    <property type="entry name" value="VOC"/>
    <property type="match status" value="1"/>
</dbReference>
<dbReference type="InterPro" id="IPR037523">
    <property type="entry name" value="VOC_core"/>
</dbReference>
<evidence type="ECO:0000313" key="3">
    <source>
        <dbReference type="Proteomes" id="UP000024329"/>
    </source>
</evidence>
<dbReference type="AlphaFoldDB" id="A0A031K0X5"/>
<dbReference type="PATRIC" id="fig|158500.4.peg.2334"/>
<comment type="caution">
    <text evidence="2">The sequence shown here is derived from an EMBL/GenBank/DDBJ whole genome shotgun (WGS) entry which is preliminary data.</text>
</comment>
<organism evidence="2 3">
    <name type="scientific">Novosphingobium resinovorum</name>
    <dbReference type="NCBI Taxonomy" id="158500"/>
    <lineage>
        <taxon>Bacteria</taxon>
        <taxon>Pseudomonadati</taxon>
        <taxon>Pseudomonadota</taxon>
        <taxon>Alphaproteobacteria</taxon>
        <taxon>Sphingomonadales</taxon>
        <taxon>Sphingomonadaceae</taxon>
        <taxon>Novosphingobium</taxon>
    </lineage>
</organism>
<dbReference type="Proteomes" id="UP000024329">
    <property type="component" value="Unassembled WGS sequence"/>
</dbReference>
<name>A0A031K0X5_9SPHN</name>
<dbReference type="Pfam" id="PF00903">
    <property type="entry name" value="Glyoxalase"/>
    <property type="match status" value="1"/>
</dbReference>
<reference evidence="2 3" key="1">
    <citation type="submission" date="2014-03" db="EMBL/GenBank/DDBJ databases">
        <title>Whole genome sequence of Novosphingobium resinovorum KF1.</title>
        <authorList>
            <person name="Gan H.M."/>
            <person name="Gan H.Y."/>
            <person name="Chew T.H."/>
            <person name="Savka M.A."/>
        </authorList>
    </citation>
    <scope>NUCLEOTIDE SEQUENCE [LARGE SCALE GENOMIC DNA]</scope>
    <source>
        <strain evidence="2 3">KF1</strain>
    </source>
</reference>